<comment type="subcellular location">
    <subcellularLocation>
        <location evidence="1">Nucleus</location>
    </subcellularLocation>
</comment>
<dbReference type="GO" id="GO:0003677">
    <property type="term" value="F:DNA binding"/>
    <property type="evidence" value="ECO:0007669"/>
    <property type="project" value="UniProtKB-KW"/>
</dbReference>
<dbReference type="PANTHER" id="PTHR10641:SF1377">
    <property type="entry name" value="MYB-RELATED PROTEIN MYB4-LIKE"/>
    <property type="match status" value="1"/>
</dbReference>
<dbReference type="PANTHER" id="PTHR10641">
    <property type="entry name" value="MYB FAMILY TRANSCRIPTION FACTOR"/>
    <property type="match status" value="1"/>
</dbReference>
<gene>
    <name evidence="7" type="ORF">ACH5RR_014979</name>
</gene>
<dbReference type="AlphaFoldDB" id="A0ABD2ZUY0"/>
<dbReference type="SMART" id="SM00717">
    <property type="entry name" value="SANT"/>
    <property type="match status" value="2"/>
</dbReference>
<evidence type="ECO:0000313" key="8">
    <source>
        <dbReference type="Proteomes" id="UP001630127"/>
    </source>
</evidence>
<dbReference type="InterPro" id="IPR001005">
    <property type="entry name" value="SANT/Myb"/>
</dbReference>
<evidence type="ECO:0000256" key="1">
    <source>
        <dbReference type="ARBA" id="ARBA00004123"/>
    </source>
</evidence>
<dbReference type="SUPFAM" id="SSF46689">
    <property type="entry name" value="Homeodomain-like"/>
    <property type="match status" value="1"/>
</dbReference>
<evidence type="ECO:0000313" key="7">
    <source>
        <dbReference type="EMBL" id="KAL3522145.1"/>
    </source>
</evidence>
<comment type="caution">
    <text evidence="7">The sequence shown here is derived from an EMBL/GenBank/DDBJ whole genome shotgun (WGS) entry which is preliminary data.</text>
</comment>
<keyword evidence="3" id="KW-0238">DNA-binding</keyword>
<protein>
    <submittedName>
        <fullName evidence="7">Uncharacterized protein</fullName>
    </submittedName>
</protein>
<keyword evidence="4" id="KW-0539">Nucleus</keyword>
<keyword evidence="8" id="KW-1185">Reference proteome</keyword>
<sequence length="233" mass="26683">MVRPPQNEKPAIKKGPWSYEEDKKLTAYINKYGIWNWSQMPKFAGLSRSGKSCRLRWMNYLRPDVKLGNFTKEEDDIIIDMHEKLGGRWSAIAKQLPGRTDNEIKNHWHTRLKKRILVNNNSSVNPSSTKTKASESETSIHCEQAIQENSHGDFGVVIGGSTELNTSLSDMMGDSYHIFWKQPFLMENLSVENQQSEYAHSQFDTSLWSQGPMSPSSSSFINDVYSDILYNIV</sequence>
<feature type="domain" description="HTH myb-type" evidence="6">
    <location>
        <begin position="62"/>
        <end position="116"/>
    </location>
</feature>
<dbReference type="PROSITE" id="PS51294">
    <property type="entry name" value="HTH_MYB"/>
    <property type="match status" value="2"/>
</dbReference>
<dbReference type="Pfam" id="PF00249">
    <property type="entry name" value="Myb_DNA-binding"/>
    <property type="match status" value="2"/>
</dbReference>
<organism evidence="7 8">
    <name type="scientific">Cinchona calisaya</name>
    <dbReference type="NCBI Taxonomy" id="153742"/>
    <lineage>
        <taxon>Eukaryota</taxon>
        <taxon>Viridiplantae</taxon>
        <taxon>Streptophyta</taxon>
        <taxon>Embryophyta</taxon>
        <taxon>Tracheophyta</taxon>
        <taxon>Spermatophyta</taxon>
        <taxon>Magnoliopsida</taxon>
        <taxon>eudicotyledons</taxon>
        <taxon>Gunneridae</taxon>
        <taxon>Pentapetalae</taxon>
        <taxon>asterids</taxon>
        <taxon>lamiids</taxon>
        <taxon>Gentianales</taxon>
        <taxon>Rubiaceae</taxon>
        <taxon>Cinchonoideae</taxon>
        <taxon>Cinchoneae</taxon>
        <taxon>Cinchona</taxon>
    </lineage>
</organism>
<feature type="domain" description="HTH myb-type" evidence="6">
    <location>
        <begin position="9"/>
        <end position="61"/>
    </location>
</feature>
<evidence type="ECO:0000256" key="3">
    <source>
        <dbReference type="ARBA" id="ARBA00023125"/>
    </source>
</evidence>
<feature type="domain" description="Myb-like" evidence="5">
    <location>
        <begin position="9"/>
        <end position="61"/>
    </location>
</feature>
<dbReference type="FunFam" id="1.10.10.60:FF:000001">
    <property type="entry name" value="MYB-related transcription factor"/>
    <property type="match status" value="1"/>
</dbReference>
<dbReference type="InterPro" id="IPR009057">
    <property type="entry name" value="Homeodomain-like_sf"/>
</dbReference>
<evidence type="ECO:0000259" key="6">
    <source>
        <dbReference type="PROSITE" id="PS51294"/>
    </source>
</evidence>
<evidence type="ECO:0000256" key="2">
    <source>
        <dbReference type="ARBA" id="ARBA00022737"/>
    </source>
</evidence>
<feature type="domain" description="Myb-like" evidence="5">
    <location>
        <begin position="62"/>
        <end position="112"/>
    </location>
</feature>
<evidence type="ECO:0000259" key="5">
    <source>
        <dbReference type="PROSITE" id="PS50090"/>
    </source>
</evidence>
<name>A0ABD2ZUY0_9GENT</name>
<dbReference type="Gene3D" id="1.10.10.60">
    <property type="entry name" value="Homeodomain-like"/>
    <property type="match status" value="2"/>
</dbReference>
<reference evidence="7 8" key="1">
    <citation type="submission" date="2024-11" db="EMBL/GenBank/DDBJ databases">
        <title>A near-complete genome assembly of Cinchona calisaya.</title>
        <authorList>
            <person name="Lian D.C."/>
            <person name="Zhao X.W."/>
            <person name="Wei L."/>
        </authorList>
    </citation>
    <scope>NUCLEOTIDE SEQUENCE [LARGE SCALE GENOMIC DNA]</scope>
    <source>
        <tissue evidence="7">Nenye</tissue>
    </source>
</reference>
<dbReference type="CDD" id="cd00167">
    <property type="entry name" value="SANT"/>
    <property type="match status" value="2"/>
</dbReference>
<accession>A0ABD2ZUY0</accession>
<dbReference type="PROSITE" id="PS50090">
    <property type="entry name" value="MYB_LIKE"/>
    <property type="match status" value="2"/>
</dbReference>
<proteinExistence type="predicted"/>
<dbReference type="InterPro" id="IPR017930">
    <property type="entry name" value="Myb_dom"/>
</dbReference>
<dbReference type="InterPro" id="IPR015495">
    <property type="entry name" value="Myb_TF_plants"/>
</dbReference>
<evidence type="ECO:0000256" key="4">
    <source>
        <dbReference type="ARBA" id="ARBA00023242"/>
    </source>
</evidence>
<dbReference type="EMBL" id="JBJUIK010000007">
    <property type="protein sequence ID" value="KAL3522145.1"/>
    <property type="molecule type" value="Genomic_DNA"/>
</dbReference>
<dbReference type="Proteomes" id="UP001630127">
    <property type="component" value="Unassembled WGS sequence"/>
</dbReference>
<dbReference type="GO" id="GO:0005634">
    <property type="term" value="C:nucleus"/>
    <property type="evidence" value="ECO:0007669"/>
    <property type="project" value="UniProtKB-SubCell"/>
</dbReference>
<keyword evidence="2" id="KW-0677">Repeat</keyword>